<dbReference type="EMBL" id="SNRW01000513">
    <property type="protein sequence ID" value="KAA6400724.1"/>
    <property type="molecule type" value="Genomic_DNA"/>
</dbReference>
<dbReference type="GO" id="GO:0061709">
    <property type="term" value="P:reticulophagy"/>
    <property type="evidence" value="ECO:0007669"/>
    <property type="project" value="TreeGrafter"/>
</dbReference>
<comment type="caution">
    <text evidence="7">The sequence shown here is derived from an EMBL/GenBank/DDBJ whole genome shotgun (WGS) entry which is preliminary data.</text>
</comment>
<dbReference type="GO" id="GO:0005524">
    <property type="term" value="F:ATP binding"/>
    <property type="evidence" value="ECO:0007669"/>
    <property type="project" value="UniProtKB-UniRule"/>
</dbReference>
<dbReference type="PROSITE" id="PS50011">
    <property type="entry name" value="PROTEIN_KINASE_DOM"/>
    <property type="match status" value="1"/>
</dbReference>
<dbReference type="CDD" id="cd00180">
    <property type="entry name" value="PKc"/>
    <property type="match status" value="1"/>
</dbReference>
<name>A0A5J4X0G4_9EUKA</name>
<dbReference type="AlphaFoldDB" id="A0A5J4X0G4"/>
<evidence type="ECO:0000313" key="7">
    <source>
        <dbReference type="EMBL" id="KAA6400724.1"/>
    </source>
</evidence>
<feature type="non-terminal residue" evidence="7">
    <location>
        <position position="377"/>
    </location>
</feature>
<evidence type="ECO:0000256" key="4">
    <source>
        <dbReference type="ARBA" id="ARBA00022840"/>
    </source>
</evidence>
<dbReference type="Gene3D" id="1.10.510.10">
    <property type="entry name" value="Transferase(Phosphotransferase) domain 1"/>
    <property type="match status" value="1"/>
</dbReference>
<dbReference type="GO" id="GO:0010506">
    <property type="term" value="P:regulation of autophagy"/>
    <property type="evidence" value="ECO:0007669"/>
    <property type="project" value="InterPro"/>
</dbReference>
<dbReference type="GO" id="GO:0005776">
    <property type="term" value="C:autophagosome"/>
    <property type="evidence" value="ECO:0007669"/>
    <property type="project" value="TreeGrafter"/>
</dbReference>
<dbReference type="GO" id="GO:0000045">
    <property type="term" value="P:autophagosome assembly"/>
    <property type="evidence" value="ECO:0007669"/>
    <property type="project" value="TreeGrafter"/>
</dbReference>
<protein>
    <recommendedName>
        <fullName evidence="6">Protein kinase domain-containing protein</fullName>
    </recommendedName>
</protein>
<dbReference type="PANTHER" id="PTHR24348">
    <property type="entry name" value="SERINE/THREONINE-PROTEIN KINASE UNC-51-RELATED"/>
    <property type="match status" value="1"/>
</dbReference>
<evidence type="ECO:0000256" key="2">
    <source>
        <dbReference type="ARBA" id="ARBA00022741"/>
    </source>
</evidence>
<organism evidence="7 8">
    <name type="scientific">Streblomastix strix</name>
    <dbReference type="NCBI Taxonomy" id="222440"/>
    <lineage>
        <taxon>Eukaryota</taxon>
        <taxon>Metamonada</taxon>
        <taxon>Preaxostyla</taxon>
        <taxon>Oxymonadida</taxon>
        <taxon>Streblomastigidae</taxon>
        <taxon>Streblomastix</taxon>
    </lineage>
</organism>
<evidence type="ECO:0000256" key="5">
    <source>
        <dbReference type="PROSITE-ProRule" id="PRU10141"/>
    </source>
</evidence>
<feature type="binding site" evidence="5">
    <location>
        <position position="45"/>
    </location>
    <ligand>
        <name>ATP</name>
        <dbReference type="ChEBI" id="CHEBI:30616"/>
    </ligand>
</feature>
<evidence type="ECO:0000256" key="1">
    <source>
        <dbReference type="ARBA" id="ARBA00022679"/>
    </source>
</evidence>
<dbReference type="InterPro" id="IPR011009">
    <property type="entry name" value="Kinase-like_dom_sf"/>
</dbReference>
<proteinExistence type="predicted"/>
<accession>A0A5J4X0G4</accession>
<dbReference type="GO" id="GO:0004674">
    <property type="term" value="F:protein serine/threonine kinase activity"/>
    <property type="evidence" value="ECO:0007669"/>
    <property type="project" value="InterPro"/>
</dbReference>
<gene>
    <name evidence="7" type="ORF">EZS28_003754</name>
</gene>
<dbReference type="PANTHER" id="PTHR24348:SF22">
    <property type="entry name" value="NON-SPECIFIC SERINE_THREONINE PROTEIN KINASE"/>
    <property type="match status" value="1"/>
</dbReference>
<keyword evidence="3" id="KW-0418">Kinase</keyword>
<dbReference type="GO" id="GO:0034727">
    <property type="term" value="P:piecemeal microautophagy of the nucleus"/>
    <property type="evidence" value="ECO:0007669"/>
    <property type="project" value="TreeGrafter"/>
</dbReference>
<keyword evidence="1" id="KW-0808">Transferase</keyword>
<reference evidence="7 8" key="1">
    <citation type="submission" date="2019-03" db="EMBL/GenBank/DDBJ databases">
        <title>Single cell metagenomics reveals metabolic interactions within the superorganism composed of flagellate Streblomastix strix and complex community of Bacteroidetes bacteria on its surface.</title>
        <authorList>
            <person name="Treitli S.C."/>
            <person name="Kolisko M."/>
            <person name="Husnik F."/>
            <person name="Keeling P."/>
            <person name="Hampl V."/>
        </authorList>
    </citation>
    <scope>NUCLEOTIDE SEQUENCE [LARGE SCALE GENOMIC DNA]</scope>
    <source>
        <strain evidence="7">ST1C</strain>
    </source>
</reference>
<dbReference type="InterPro" id="IPR000719">
    <property type="entry name" value="Prot_kinase_dom"/>
</dbReference>
<dbReference type="GO" id="GO:0000422">
    <property type="term" value="P:autophagy of mitochondrion"/>
    <property type="evidence" value="ECO:0007669"/>
    <property type="project" value="TreeGrafter"/>
</dbReference>
<dbReference type="Pfam" id="PF00069">
    <property type="entry name" value="Pkinase"/>
    <property type="match status" value="1"/>
</dbReference>
<dbReference type="GO" id="GO:0042594">
    <property type="term" value="P:response to starvation"/>
    <property type="evidence" value="ECO:0007669"/>
    <property type="project" value="TreeGrafter"/>
</dbReference>
<dbReference type="GO" id="GO:0034045">
    <property type="term" value="C:phagophore assembly site membrane"/>
    <property type="evidence" value="ECO:0007669"/>
    <property type="project" value="TreeGrafter"/>
</dbReference>
<evidence type="ECO:0000256" key="3">
    <source>
        <dbReference type="ARBA" id="ARBA00022777"/>
    </source>
</evidence>
<evidence type="ECO:0000313" key="8">
    <source>
        <dbReference type="Proteomes" id="UP000324800"/>
    </source>
</evidence>
<dbReference type="GO" id="GO:0005829">
    <property type="term" value="C:cytosol"/>
    <property type="evidence" value="ECO:0007669"/>
    <property type="project" value="TreeGrafter"/>
</dbReference>
<dbReference type="SUPFAM" id="SSF56112">
    <property type="entry name" value="Protein kinase-like (PK-like)"/>
    <property type="match status" value="1"/>
</dbReference>
<keyword evidence="4 5" id="KW-0067">ATP-binding</keyword>
<dbReference type="InterPro" id="IPR017441">
    <property type="entry name" value="Protein_kinase_ATP_BS"/>
</dbReference>
<dbReference type="Proteomes" id="UP000324800">
    <property type="component" value="Unassembled WGS sequence"/>
</dbReference>
<sequence>MEQAQQLLISEGFQVIEPLGVGSFGCTFKVSKKEFGEVAAKVIKKEHCNYNKQKDLQQLTKDIGNPFILKNIGVIEAGQFTIVLEELANLNSLENLIVSQKEIPIQIVRVIMKQLLEGLRLTHSKGEIHGNIKERNILLHNPAQQNIVLVKMSNFGIINTSVIKEQSFQLGNTELLCLIAPEIIHQQEKQELIVDEKIDVWSVGILLFRLVSHSYPFNTSSISDFGKSMTLIRPESIKDESLWNFITKLLEFDPKNRIATENALQHIFFTGNVASKSILASAQQLSQSALKAKQNGNQNITSNMGASNVQPDNVLYVPELPSDYKLSSQHLIWVPQMFNQIMCFMFLNYLQIISYLHSNDNTKSDILESLSYLAINQ</sequence>
<dbReference type="PROSITE" id="PS00107">
    <property type="entry name" value="PROTEIN_KINASE_ATP"/>
    <property type="match status" value="1"/>
</dbReference>
<keyword evidence="2 5" id="KW-0547">Nucleotide-binding</keyword>
<evidence type="ECO:0000259" key="6">
    <source>
        <dbReference type="PROSITE" id="PS50011"/>
    </source>
</evidence>
<dbReference type="InterPro" id="IPR045269">
    <property type="entry name" value="Atg1-like"/>
</dbReference>
<feature type="domain" description="Protein kinase" evidence="6">
    <location>
        <begin position="13"/>
        <end position="269"/>
    </location>
</feature>